<dbReference type="OrthoDB" id="4018368at2759"/>
<dbReference type="EMBL" id="GG692397">
    <property type="protein sequence ID" value="EER34085.1"/>
    <property type="molecule type" value="Genomic_DNA"/>
</dbReference>
<feature type="signal peptide" evidence="1">
    <location>
        <begin position="1"/>
        <end position="19"/>
    </location>
</feature>
<dbReference type="HOGENOM" id="CLU_083354_1_0_1"/>
<proteinExistence type="predicted"/>
<dbReference type="Proteomes" id="UP000002037">
    <property type="component" value="Unassembled WGS sequence"/>
</dbReference>
<gene>
    <name evidence="2" type="ORF">CTRG_02903</name>
</gene>
<evidence type="ECO:0000313" key="2">
    <source>
        <dbReference type="EMBL" id="EER34085.1"/>
    </source>
</evidence>
<organism evidence="2 3">
    <name type="scientific">Candida tropicalis (strain ATCC MYA-3404 / T1)</name>
    <name type="common">Yeast</name>
    <dbReference type="NCBI Taxonomy" id="294747"/>
    <lineage>
        <taxon>Eukaryota</taxon>
        <taxon>Fungi</taxon>
        <taxon>Dikarya</taxon>
        <taxon>Ascomycota</taxon>
        <taxon>Saccharomycotina</taxon>
        <taxon>Pichiomycetes</taxon>
        <taxon>Debaryomycetaceae</taxon>
        <taxon>Candida/Lodderomyces clade</taxon>
        <taxon>Candida</taxon>
    </lineage>
</organism>
<reference evidence="2 3" key="1">
    <citation type="journal article" date="2009" name="Nature">
        <title>Evolution of pathogenicity and sexual reproduction in eight Candida genomes.</title>
        <authorList>
            <person name="Butler G."/>
            <person name="Rasmussen M.D."/>
            <person name="Lin M.F."/>
            <person name="Santos M.A."/>
            <person name="Sakthikumar S."/>
            <person name="Munro C.A."/>
            <person name="Rheinbay E."/>
            <person name="Grabherr M."/>
            <person name="Forche A."/>
            <person name="Reedy J.L."/>
            <person name="Agrafioti I."/>
            <person name="Arnaud M.B."/>
            <person name="Bates S."/>
            <person name="Brown A.J."/>
            <person name="Brunke S."/>
            <person name="Costanzo M.C."/>
            <person name="Fitzpatrick D.A."/>
            <person name="de Groot P.W."/>
            <person name="Harris D."/>
            <person name="Hoyer L.L."/>
            <person name="Hube B."/>
            <person name="Klis F.M."/>
            <person name="Kodira C."/>
            <person name="Lennard N."/>
            <person name="Logue M.E."/>
            <person name="Martin R."/>
            <person name="Neiman A.M."/>
            <person name="Nikolaou E."/>
            <person name="Quail M.A."/>
            <person name="Quinn J."/>
            <person name="Santos M.C."/>
            <person name="Schmitzberger F.F."/>
            <person name="Sherlock G."/>
            <person name="Shah P."/>
            <person name="Silverstein K.A."/>
            <person name="Skrzypek M.S."/>
            <person name="Soll D."/>
            <person name="Staggs R."/>
            <person name="Stansfield I."/>
            <person name="Stumpf M.P."/>
            <person name="Sudbery P.E."/>
            <person name="Srikantha T."/>
            <person name="Zeng Q."/>
            <person name="Berman J."/>
            <person name="Berriman M."/>
            <person name="Heitman J."/>
            <person name="Gow N.A."/>
            <person name="Lorenz M.C."/>
            <person name="Birren B.W."/>
            <person name="Kellis M."/>
            <person name="Cuomo C.A."/>
        </authorList>
    </citation>
    <scope>NUCLEOTIDE SEQUENCE [LARGE SCALE GENOMIC DNA]</scope>
    <source>
        <strain evidence="3">ATCC MYA-3404 / T1</strain>
    </source>
</reference>
<protein>
    <submittedName>
        <fullName evidence="2">Uncharacterized protein</fullName>
    </submittedName>
</protein>
<sequence>MKFTTIAAAVFAFAQSVVALRSVKIKTFAYPPPQYPDVTGKFVSAWHEGAALNYLVVVPEEGALTWTYDEDTKYLYYEVGAGTENCFRYYFTIGEGEPGILLATPTDNPVKVNVDYLGFITFDGSYGVKGVKNINDPYQYSKDNYILAKYDGVAPDDAVPIFFQALDA</sequence>
<dbReference type="AlphaFoldDB" id="C5M931"/>
<evidence type="ECO:0000256" key="1">
    <source>
        <dbReference type="SAM" id="SignalP"/>
    </source>
</evidence>
<accession>C5M931</accession>
<dbReference type="KEGG" id="ctp:CTRG_02903"/>
<evidence type="ECO:0000313" key="3">
    <source>
        <dbReference type="Proteomes" id="UP000002037"/>
    </source>
</evidence>
<dbReference type="RefSeq" id="XP_002548606.1">
    <property type="nucleotide sequence ID" value="XM_002548560.1"/>
</dbReference>
<name>C5M931_CANTT</name>
<keyword evidence="1" id="KW-0732">Signal</keyword>
<dbReference type="GeneID" id="8299352"/>
<feature type="chain" id="PRO_5002955500" evidence="1">
    <location>
        <begin position="20"/>
        <end position="168"/>
    </location>
</feature>
<dbReference type="VEuPathDB" id="FungiDB:CTRG_02903"/>
<keyword evidence="3" id="KW-1185">Reference proteome</keyword>
<dbReference type="STRING" id="294747.C5M931"/>